<comment type="caution">
    <text evidence="1">The sequence shown here is derived from an EMBL/GenBank/DDBJ whole genome shotgun (WGS) entry which is preliminary data.</text>
</comment>
<dbReference type="EC" id="1.2.1.41" evidence="1"/>
<dbReference type="EMBL" id="AJYA01000009">
    <property type="protein sequence ID" value="EIM78059.1"/>
    <property type="molecule type" value="Genomic_DNA"/>
</dbReference>
<evidence type="ECO:0000313" key="1">
    <source>
        <dbReference type="EMBL" id="EIM78059.1"/>
    </source>
</evidence>
<proteinExistence type="predicted"/>
<keyword evidence="1" id="KW-0560">Oxidoreductase</keyword>
<dbReference type="STRING" id="1189621.A3SI_04522"/>
<dbReference type="GO" id="GO:0004350">
    <property type="term" value="F:glutamate-5-semialdehyde dehydrogenase activity"/>
    <property type="evidence" value="ECO:0007669"/>
    <property type="project" value="UniProtKB-EC"/>
</dbReference>
<evidence type="ECO:0000313" key="2">
    <source>
        <dbReference type="Proteomes" id="UP000005551"/>
    </source>
</evidence>
<accession>I5C8A7</accession>
<protein>
    <submittedName>
        <fullName evidence="1">Gamma-glutamyl phosphate reductase</fullName>
        <ecNumber evidence="1">1.2.1.41</ecNumber>
    </submittedName>
</protein>
<organism evidence="1 2">
    <name type="scientific">Nitritalea halalkaliphila LW7</name>
    <dbReference type="NCBI Taxonomy" id="1189621"/>
    <lineage>
        <taxon>Bacteria</taxon>
        <taxon>Pseudomonadati</taxon>
        <taxon>Bacteroidota</taxon>
        <taxon>Cytophagia</taxon>
        <taxon>Cytophagales</taxon>
        <taxon>Cyclobacteriaceae</taxon>
        <taxon>Nitritalea</taxon>
    </lineage>
</organism>
<sequence>MSPEDPRYDRLLLTAERIAGIAASLENVALLPSPVAKSSNSGNYRMDFA</sequence>
<dbReference type="Proteomes" id="UP000005551">
    <property type="component" value="Unassembled WGS sequence"/>
</dbReference>
<keyword evidence="2" id="KW-1185">Reference proteome</keyword>
<name>I5C8A7_9BACT</name>
<gene>
    <name evidence="1" type="primary">proA</name>
    <name evidence="1" type="ORF">A3SI_04522</name>
</gene>
<reference evidence="1 2" key="1">
    <citation type="submission" date="2012-05" db="EMBL/GenBank/DDBJ databases">
        <title>Genome sequence of Nitritalea halalkaliphila LW7.</title>
        <authorList>
            <person name="Jangir P.K."/>
            <person name="Singh A."/>
            <person name="Shivaji S."/>
            <person name="Sharma R."/>
        </authorList>
    </citation>
    <scope>NUCLEOTIDE SEQUENCE [LARGE SCALE GENOMIC DNA]</scope>
    <source>
        <strain evidence="1 2">LW7</strain>
    </source>
</reference>
<dbReference type="AlphaFoldDB" id="I5C8A7"/>